<dbReference type="Proteomes" id="UP001311232">
    <property type="component" value="Unassembled WGS sequence"/>
</dbReference>
<proteinExistence type="predicted"/>
<dbReference type="EMBL" id="JAHHUM010001443">
    <property type="protein sequence ID" value="KAK5612384.1"/>
    <property type="molecule type" value="Genomic_DNA"/>
</dbReference>
<reference evidence="1 2" key="1">
    <citation type="submission" date="2021-06" db="EMBL/GenBank/DDBJ databases">
        <authorList>
            <person name="Palmer J.M."/>
        </authorList>
    </citation>
    <scope>NUCLEOTIDE SEQUENCE [LARGE SCALE GENOMIC DNA]</scope>
    <source>
        <strain evidence="1 2">MEX-2019</strain>
        <tissue evidence="1">Muscle</tissue>
    </source>
</reference>
<comment type="caution">
    <text evidence="1">The sequence shown here is derived from an EMBL/GenBank/DDBJ whole genome shotgun (WGS) entry which is preliminary data.</text>
</comment>
<evidence type="ECO:0000313" key="2">
    <source>
        <dbReference type="Proteomes" id="UP001311232"/>
    </source>
</evidence>
<protein>
    <submittedName>
        <fullName evidence="1">Uncharacterized protein</fullName>
    </submittedName>
</protein>
<gene>
    <name evidence="1" type="ORF">CRENBAI_007001</name>
</gene>
<sequence length="132" mass="14218">MKTLQTSENLLTSEASAWMSCVMKVGDVCGDMMILLVTNQEGNMASAPKRLHVGWFYLPGVLAGSSQVQTCLQLMTLSFPAAPGCCERSAAPWLQLSFHIIPLLSSSAAGFGIGVSFEGLEIRRSRGCFRTL</sequence>
<evidence type="ECO:0000313" key="1">
    <source>
        <dbReference type="EMBL" id="KAK5612384.1"/>
    </source>
</evidence>
<accession>A0AAV9RU89</accession>
<organism evidence="1 2">
    <name type="scientific">Crenichthys baileyi</name>
    <name type="common">White River springfish</name>
    <dbReference type="NCBI Taxonomy" id="28760"/>
    <lineage>
        <taxon>Eukaryota</taxon>
        <taxon>Metazoa</taxon>
        <taxon>Chordata</taxon>
        <taxon>Craniata</taxon>
        <taxon>Vertebrata</taxon>
        <taxon>Euteleostomi</taxon>
        <taxon>Actinopterygii</taxon>
        <taxon>Neopterygii</taxon>
        <taxon>Teleostei</taxon>
        <taxon>Neoteleostei</taxon>
        <taxon>Acanthomorphata</taxon>
        <taxon>Ovalentaria</taxon>
        <taxon>Atherinomorphae</taxon>
        <taxon>Cyprinodontiformes</taxon>
        <taxon>Goodeidae</taxon>
        <taxon>Crenichthys</taxon>
    </lineage>
</organism>
<name>A0AAV9RU89_9TELE</name>
<keyword evidence="2" id="KW-1185">Reference proteome</keyword>
<dbReference type="AlphaFoldDB" id="A0AAV9RU89"/>